<dbReference type="AlphaFoldDB" id="A0A8H7PM03"/>
<name>A0A8H7PM03_MORIS</name>
<dbReference type="SUPFAM" id="SSF54631">
    <property type="entry name" value="CBS-domain pair"/>
    <property type="match status" value="2"/>
</dbReference>
<feature type="domain" description="CBS" evidence="4">
    <location>
        <begin position="297"/>
        <end position="356"/>
    </location>
</feature>
<dbReference type="GO" id="GO:0042149">
    <property type="term" value="P:cellular response to glucose starvation"/>
    <property type="evidence" value="ECO:0007669"/>
    <property type="project" value="TreeGrafter"/>
</dbReference>
<dbReference type="PROSITE" id="PS51371">
    <property type="entry name" value="CBS"/>
    <property type="match status" value="3"/>
</dbReference>
<dbReference type="CDD" id="cd02205">
    <property type="entry name" value="CBS_pair_SF"/>
    <property type="match status" value="1"/>
</dbReference>
<dbReference type="OrthoDB" id="449052at2759"/>
<evidence type="ECO:0000256" key="1">
    <source>
        <dbReference type="ARBA" id="ARBA00022737"/>
    </source>
</evidence>
<evidence type="ECO:0000256" key="2">
    <source>
        <dbReference type="ARBA" id="ARBA00023122"/>
    </source>
</evidence>
<dbReference type="PANTHER" id="PTHR13780:SF36">
    <property type="entry name" value="CBS DOMAIN-CONTAINING PROTEIN"/>
    <property type="match status" value="1"/>
</dbReference>
<evidence type="ECO:0000313" key="5">
    <source>
        <dbReference type="EMBL" id="KAG2176160.1"/>
    </source>
</evidence>
<reference evidence="5" key="1">
    <citation type="submission" date="2020-12" db="EMBL/GenBank/DDBJ databases">
        <title>Metabolic potential, ecology and presence of endohyphal bacteria is reflected in genomic diversity of Mucoromycotina.</title>
        <authorList>
            <person name="Muszewska A."/>
            <person name="Okrasinska A."/>
            <person name="Steczkiewicz K."/>
            <person name="Drgas O."/>
            <person name="Orlowska M."/>
            <person name="Perlinska-Lenart U."/>
            <person name="Aleksandrzak-Piekarczyk T."/>
            <person name="Szatraj K."/>
            <person name="Zielenkiewicz U."/>
            <person name="Pilsyk S."/>
            <person name="Malc E."/>
            <person name="Mieczkowski P."/>
            <person name="Kruszewska J.S."/>
            <person name="Biernat P."/>
            <person name="Pawlowska J."/>
        </authorList>
    </citation>
    <scope>NUCLEOTIDE SEQUENCE</scope>
    <source>
        <strain evidence="5">WA0000067209</strain>
    </source>
</reference>
<keyword evidence="2 3" id="KW-0129">CBS domain</keyword>
<gene>
    <name evidence="5" type="ORF">INT43_005393</name>
</gene>
<dbReference type="EMBL" id="JAEPQZ010000010">
    <property type="protein sequence ID" value="KAG2176160.1"/>
    <property type="molecule type" value="Genomic_DNA"/>
</dbReference>
<feature type="domain" description="CBS" evidence="4">
    <location>
        <begin position="218"/>
        <end position="275"/>
    </location>
</feature>
<accession>A0A8H7PM03</accession>
<proteinExistence type="predicted"/>
<evidence type="ECO:0000259" key="4">
    <source>
        <dbReference type="PROSITE" id="PS51371"/>
    </source>
</evidence>
<keyword evidence="1" id="KW-0677">Repeat</keyword>
<comment type="caution">
    <text evidence="5">The sequence shown here is derived from an EMBL/GenBank/DDBJ whole genome shotgun (WGS) entry which is preliminary data.</text>
</comment>
<protein>
    <recommendedName>
        <fullName evidence="4">CBS domain-containing protein</fullName>
    </recommendedName>
</protein>
<dbReference type="GO" id="GO:0004865">
    <property type="term" value="F:protein serine/threonine phosphatase inhibitor activity"/>
    <property type="evidence" value="ECO:0007669"/>
    <property type="project" value="TreeGrafter"/>
</dbReference>
<organism evidence="5 6">
    <name type="scientific">Mortierella isabellina</name>
    <name type="common">Filamentous fungus</name>
    <name type="synonym">Umbelopsis isabellina</name>
    <dbReference type="NCBI Taxonomy" id="91625"/>
    <lineage>
        <taxon>Eukaryota</taxon>
        <taxon>Fungi</taxon>
        <taxon>Fungi incertae sedis</taxon>
        <taxon>Mucoromycota</taxon>
        <taxon>Mucoromycotina</taxon>
        <taxon>Umbelopsidomycetes</taxon>
        <taxon>Umbelopsidales</taxon>
        <taxon>Umbelopsidaceae</taxon>
        <taxon>Umbelopsis</taxon>
    </lineage>
</organism>
<feature type="domain" description="CBS" evidence="4">
    <location>
        <begin position="41"/>
        <end position="113"/>
    </location>
</feature>
<dbReference type="Proteomes" id="UP000654370">
    <property type="component" value="Unassembled WGS sequence"/>
</dbReference>
<dbReference type="SMART" id="SM00116">
    <property type="entry name" value="CBS"/>
    <property type="match status" value="3"/>
</dbReference>
<dbReference type="Pfam" id="PF00571">
    <property type="entry name" value="CBS"/>
    <property type="match status" value="3"/>
</dbReference>
<dbReference type="InterPro" id="IPR046342">
    <property type="entry name" value="CBS_dom_sf"/>
</dbReference>
<dbReference type="PANTHER" id="PTHR13780">
    <property type="entry name" value="AMP-ACTIVATED PROTEIN KINASE, GAMMA REGULATORY SUBUNIT"/>
    <property type="match status" value="1"/>
</dbReference>
<evidence type="ECO:0000256" key="3">
    <source>
        <dbReference type="PROSITE-ProRule" id="PRU00703"/>
    </source>
</evidence>
<dbReference type="Gene3D" id="3.10.580.10">
    <property type="entry name" value="CBS-domain"/>
    <property type="match status" value="2"/>
</dbReference>
<keyword evidence="6" id="KW-1185">Reference proteome</keyword>
<sequence length="371" mass="40794">MRSPKSPTGTFNIGVVRNKHREGITTDSRDWSMVHAGALVLDQKVVTIDGSTLVEDACQILIDNNISSAPVLAQSKSPVSSSIERKKSYIGMFDYGDLITYVLIVLKRSNFSMEGDDVSSLEIKEIVRRAVAGQSVPVRLASDLSRKNPFYSILSETTLLSVVEEFACGTHRGKEITVMRLAQGMLSQSMVVDFLFKNVHNFSDLESLMNQTLRELGLGHNSVLSVNADSPVLDALTLMSKFGVSSLAVVGQMGVLLGNISITDVKYVIKSKNSLLWNTCFQFVGFVRSRQGIDDGQDRYPVFDVKLDTTLYQTVAKLIATKAHRLWVTDDRNRASGVVSLTDVLRAIAKNAGLKVSESRRRDSLAKGPWA</sequence>
<dbReference type="InterPro" id="IPR050511">
    <property type="entry name" value="AMPK_gamma/SDS23_families"/>
</dbReference>
<dbReference type="InterPro" id="IPR000644">
    <property type="entry name" value="CBS_dom"/>
</dbReference>
<evidence type="ECO:0000313" key="6">
    <source>
        <dbReference type="Proteomes" id="UP000654370"/>
    </source>
</evidence>